<organism evidence="2">
    <name type="scientific">bacterium 19NY04SH03</name>
    <dbReference type="NCBI Taxonomy" id="2920647"/>
    <lineage>
        <taxon>Bacteria</taxon>
    </lineage>
</organism>
<accession>A0AAU6UKR9</accession>
<dbReference type="AlphaFoldDB" id="A0AAU6UKR9"/>
<feature type="signal peptide" evidence="1">
    <location>
        <begin position="1"/>
        <end position="19"/>
    </location>
</feature>
<keyword evidence="1" id="KW-0732">Signal</keyword>
<proteinExistence type="predicted"/>
<evidence type="ECO:0000256" key="1">
    <source>
        <dbReference type="SAM" id="SignalP"/>
    </source>
</evidence>
<gene>
    <name evidence="2" type="ORF">MRN42_17950</name>
</gene>
<dbReference type="EMBL" id="CP095347">
    <property type="protein sequence ID" value="XAG74659.1"/>
    <property type="molecule type" value="Genomic_DNA"/>
</dbReference>
<reference evidence="2" key="1">
    <citation type="submission" date="2022-03" db="EMBL/GenBank/DDBJ databases">
        <title>Sea Food Isolates.</title>
        <authorList>
            <person name="Li c."/>
        </authorList>
    </citation>
    <scope>NUCLEOTIDE SEQUENCE</scope>
    <source>
        <strain evidence="2">19NY04SH03</strain>
    </source>
</reference>
<evidence type="ECO:0000313" key="2">
    <source>
        <dbReference type="EMBL" id="XAG74659.1"/>
    </source>
</evidence>
<protein>
    <submittedName>
        <fullName evidence="2">Uncharacterized protein</fullName>
    </submittedName>
</protein>
<feature type="chain" id="PRO_5043761399" evidence="1">
    <location>
        <begin position="20"/>
        <end position="158"/>
    </location>
</feature>
<name>A0AAU6UKR9_UNCXX</name>
<sequence>MLKQGVMVLLCSISFQSYANSEQANCNQLLSAFISDIGKSYVPGTTTTHAYGGYLPSGECLIRRNFDLNPKQFFKENFPKGVSKHLPEKLTSNEFGMIRDAIKTNNMHILLAKNSQALNFMKTFQKISVVDTYSSYGYDTEKFEVTLYETGKPFSDEK</sequence>